<keyword evidence="3 5" id="KW-0732">Signal</keyword>
<feature type="compositionally biased region" description="Low complexity" evidence="4">
    <location>
        <begin position="358"/>
        <end position="372"/>
    </location>
</feature>
<feature type="domain" description="Interleukin-17 receptor C/E N-terminal" evidence="6">
    <location>
        <begin position="94"/>
        <end position="341"/>
    </location>
</feature>
<feature type="chain" id="PRO_5034335909" description="Interleukin-17 receptor C/E N-terminal domain-containing protein" evidence="5">
    <location>
        <begin position="22"/>
        <end position="557"/>
    </location>
</feature>
<dbReference type="InterPro" id="IPR027841">
    <property type="entry name" value="IL-17_rcpt_C/E_N"/>
</dbReference>
<comment type="subcellular location">
    <subcellularLocation>
        <location evidence="1">Cell membrane</location>
        <topology evidence="1">Single-pass type I membrane protein</topology>
    </subcellularLocation>
</comment>
<feature type="region of interest" description="Disordered" evidence="4">
    <location>
        <begin position="339"/>
        <end position="389"/>
    </location>
</feature>
<dbReference type="Pfam" id="PF15037">
    <property type="entry name" value="IL17_R_N"/>
    <property type="match status" value="1"/>
</dbReference>
<organism evidence="7">
    <name type="scientific">Capra hircus</name>
    <name type="common">Goat</name>
    <dbReference type="NCBI Taxonomy" id="9925"/>
    <lineage>
        <taxon>Eukaryota</taxon>
        <taxon>Metazoa</taxon>
        <taxon>Chordata</taxon>
        <taxon>Craniata</taxon>
        <taxon>Vertebrata</taxon>
        <taxon>Euteleostomi</taxon>
        <taxon>Mammalia</taxon>
        <taxon>Eutheria</taxon>
        <taxon>Laurasiatheria</taxon>
        <taxon>Artiodactyla</taxon>
        <taxon>Ruminantia</taxon>
        <taxon>Pecora</taxon>
        <taxon>Bovidae</taxon>
        <taxon>Caprinae</taxon>
        <taxon>Capra</taxon>
    </lineage>
</organism>
<name>A0A8C2NK50_CAPHI</name>
<dbReference type="AlphaFoldDB" id="A0A8C2NK50"/>
<dbReference type="InterPro" id="IPR039465">
    <property type="entry name" value="IL-17_rcpt-like"/>
</dbReference>
<accession>A0A8C2NK50</accession>
<dbReference type="GO" id="GO:0005886">
    <property type="term" value="C:plasma membrane"/>
    <property type="evidence" value="ECO:0007669"/>
    <property type="project" value="UniProtKB-SubCell"/>
</dbReference>
<keyword evidence="2" id="KW-1003">Cell membrane</keyword>
<dbReference type="GO" id="GO:0030368">
    <property type="term" value="F:interleukin-17 receptor activity"/>
    <property type="evidence" value="ECO:0007669"/>
    <property type="project" value="InterPro"/>
</dbReference>
<reference evidence="7" key="1">
    <citation type="submission" date="2019-03" db="EMBL/GenBank/DDBJ databases">
        <title>Genome sequencing and reference-guided assembly of Black Bengal Goat (Capra hircus).</title>
        <authorList>
            <person name="Siddiki A.Z."/>
            <person name="Baten A."/>
            <person name="Billah M."/>
            <person name="Alam M.A.U."/>
            <person name="Shawrob K.S.M."/>
            <person name="Saha S."/>
            <person name="Chowdhury M."/>
            <person name="Rahman A.H."/>
            <person name="Stear M."/>
            <person name="Miah G."/>
            <person name="Das G.B."/>
            <person name="Hossain M.M."/>
            <person name="Kumkum M."/>
            <person name="Islam M.S."/>
            <person name="Mollah A.M."/>
            <person name="Ahsan A."/>
            <person name="Tusar F."/>
            <person name="Khan M.K.I."/>
        </authorList>
    </citation>
    <scope>NUCLEOTIDE SEQUENCE [LARGE SCALE GENOMIC DNA]</scope>
</reference>
<evidence type="ECO:0000259" key="6">
    <source>
        <dbReference type="Pfam" id="PF15037"/>
    </source>
</evidence>
<dbReference type="Gene3D" id="2.60.40.2160">
    <property type="entry name" value="Interleukin-17 receptor A/B, fibronectin-III-like domain 1"/>
    <property type="match status" value="1"/>
</dbReference>
<dbReference type="PANTHER" id="PTHR15583:SF10">
    <property type="entry name" value="INTERLEUKIN-17 RECEPTOR E-LIKE-RELATED"/>
    <property type="match status" value="1"/>
</dbReference>
<dbReference type="InterPro" id="IPR038683">
    <property type="entry name" value="IL17RA/B_FnIII-like_1_sf"/>
</dbReference>
<proteinExistence type="predicted"/>
<evidence type="ECO:0000313" key="7">
    <source>
        <dbReference type="Ensembl" id="ENSCHIP00010005496.1"/>
    </source>
</evidence>
<feature type="compositionally biased region" description="Low complexity" evidence="4">
    <location>
        <begin position="421"/>
        <end position="443"/>
    </location>
</feature>
<protein>
    <recommendedName>
        <fullName evidence="6">Interleukin-17 receptor C/E N-terminal domain-containing protein</fullName>
    </recommendedName>
</protein>
<feature type="signal peptide" evidence="5">
    <location>
        <begin position="1"/>
        <end position="21"/>
    </location>
</feature>
<reference evidence="7" key="2">
    <citation type="submission" date="2025-08" db="UniProtKB">
        <authorList>
            <consortium name="Ensembl"/>
        </authorList>
    </citation>
    <scope>IDENTIFICATION</scope>
</reference>
<evidence type="ECO:0000256" key="5">
    <source>
        <dbReference type="SAM" id="SignalP"/>
    </source>
</evidence>
<feature type="region of interest" description="Disordered" evidence="4">
    <location>
        <begin position="420"/>
        <end position="457"/>
    </location>
</feature>
<evidence type="ECO:0000256" key="2">
    <source>
        <dbReference type="ARBA" id="ARBA00022475"/>
    </source>
</evidence>
<evidence type="ECO:0000256" key="1">
    <source>
        <dbReference type="ARBA" id="ARBA00004251"/>
    </source>
</evidence>
<sequence length="557" mass="60696">MLAGRAVALLCLTWGAYQSLAVPRVTECGLSCPQGFACKSRVNRNIFNSFCRQPPVSMPRSVLGSLALSTAMKCSPPDGCSLLLRVNASLALHESLQGLEVCSTSLDTQETQCQTVQVSRASRQQAGQQLQVRFDCFEVAVAQTLYVTLRTVPHFCGVQLGQQYHMEDCREEDVGKNVPDCFAEKLSYWVDRSRKVILVQVPESGGPDYYVRLCLKRFTCEDAGAPVRVTGNRVSRRVSLPYNQELSCLCLEVWSATPDAVRIQTCPFKNVTESLRDTIHYHPGSQALSWEPACPMRGRVSLCWQPGPGAHCLELKHSGRPARGRVQYPLVDTQPQLCLKPGRWPSSPRPLRATSGWPSSRRAPPASRCACATRGRLGPPPAADCSRPPLSLRPLSARVTLQGTLQWPLWTFLGTRPVHPAPASRAGGPMSSSPSPSSSAASSVLPPREQQPEAKYLTKKTRVPGPTAGMRQGASSRLDTPGLCREGSASGHALRVLTWPQTRGLCTSRVSKGLQLLGPLDDARTLGQMKDLQPLLNPEWGQQSGSMGSPFPRWASP</sequence>
<dbReference type="Ensembl" id="ENSCHIT00010007627.1">
    <property type="protein sequence ID" value="ENSCHIP00010005496.1"/>
    <property type="gene ID" value="ENSCHIG00010003907.1"/>
</dbReference>
<evidence type="ECO:0000256" key="4">
    <source>
        <dbReference type="SAM" id="MobiDB-lite"/>
    </source>
</evidence>
<dbReference type="PANTHER" id="PTHR15583">
    <property type="entry name" value="INTERLEUKIN-17 RECEPTOR"/>
    <property type="match status" value="1"/>
</dbReference>
<feature type="region of interest" description="Disordered" evidence="4">
    <location>
        <begin position="536"/>
        <end position="557"/>
    </location>
</feature>
<evidence type="ECO:0000256" key="3">
    <source>
        <dbReference type="ARBA" id="ARBA00022729"/>
    </source>
</evidence>
<keyword evidence="2" id="KW-0472">Membrane</keyword>